<reference evidence="16 17" key="1">
    <citation type="submission" date="2021-01" db="EMBL/GenBank/DDBJ databases">
        <title>Carboxyliciviraga sp.nov., isolated from coastal sediments.</title>
        <authorList>
            <person name="Lu D."/>
            <person name="Zhang T."/>
        </authorList>
    </citation>
    <scope>NUCLEOTIDE SEQUENCE [LARGE SCALE GENOMIC DNA]</scope>
    <source>
        <strain evidence="16 17">N1Y132</strain>
    </source>
</reference>
<dbReference type="InterPro" id="IPR002545">
    <property type="entry name" value="CheW-lke_dom"/>
</dbReference>
<dbReference type="Proteomes" id="UP000605676">
    <property type="component" value="Unassembled WGS sequence"/>
</dbReference>
<dbReference type="InterPro" id="IPR036061">
    <property type="entry name" value="CheW-like_dom_sf"/>
</dbReference>
<evidence type="ECO:0000256" key="8">
    <source>
        <dbReference type="ARBA" id="ARBA00022777"/>
    </source>
</evidence>
<accession>A0ABS1HGT5</accession>
<evidence type="ECO:0000256" key="11">
    <source>
        <dbReference type="ARBA" id="ARBA00035100"/>
    </source>
</evidence>
<keyword evidence="7" id="KW-0547">Nucleotide-binding</keyword>
<name>A0ABS1HGT5_9BACT</name>
<keyword evidence="8" id="KW-0418">Kinase</keyword>
<evidence type="ECO:0000313" key="16">
    <source>
        <dbReference type="EMBL" id="MBK3516872.1"/>
    </source>
</evidence>
<dbReference type="PRINTS" id="PR00344">
    <property type="entry name" value="BCTRLSENSOR"/>
</dbReference>
<keyword evidence="9" id="KW-0067">ATP-binding</keyword>
<evidence type="ECO:0000256" key="6">
    <source>
        <dbReference type="ARBA" id="ARBA00022679"/>
    </source>
</evidence>
<dbReference type="InterPro" id="IPR036890">
    <property type="entry name" value="HATPase_C_sf"/>
</dbReference>
<sequence length="674" mass="76232">MNTNDISKFKQLFINEATTLLNSMEGIILELENNPNNIDLIQEVFRVMHTIKGVSGMYGFDHMSELTHHIENVYDLVRNGIIPVNKEILDLTLGSVDQLFILIDDKDLGSAKNIKTQSVLIAKAESIIEKINKSNSKAKVSYKKESSPIVTYNIVLHTPQSIIDRRINIFYTIKDLSEIGEIRSINRLPSSTSDEERWSIFVVGELDDESIEDALMFVYEYCIIKKVAEYDIFNTELIDKHQALIKDEESPVSQQEMESQAMDASPFSTDETKSNIDNANKSQSIIDSIRQNNNRISVDSEKLDHLMYLVSELITTSSQLNLMTNHSMFDTIRSQTEKIDKLSKSFRNNALEIRLIPIRDMVPKFSRLVRDISNDLSKEVEFVTDGMDTELDKSSIDLIAEPLVHMLRNAIDHGIESPEERLESGKNSKGQIRLKAYNSGNNIYIEVSDDGRGLDKDKLYNKAVDIGIIAQGEKLNDKELYNLICHPGFSTAKEVTSISGRGVGMDVVKQKISKMRGELEIRSQKEKGSTFIIKLQQSIAIIDTLLISAEKLKCLLPLTDVEECVQVPYDEVKMRLRHGTLSYEKKLIPFVSLRHLFELENDIPMHAKVVIINKNNTKIAIVTDTIIGQHQAVLKPMGELVKEQREFSAASVLGNGEVAFLLDSNVLQNDIYKS</sequence>
<evidence type="ECO:0000259" key="13">
    <source>
        <dbReference type="PROSITE" id="PS50109"/>
    </source>
</evidence>
<proteinExistence type="predicted"/>
<dbReference type="PROSITE" id="PS50851">
    <property type="entry name" value="CHEW"/>
    <property type="match status" value="1"/>
</dbReference>
<evidence type="ECO:0000256" key="1">
    <source>
        <dbReference type="ARBA" id="ARBA00000085"/>
    </source>
</evidence>
<dbReference type="PANTHER" id="PTHR43395">
    <property type="entry name" value="SENSOR HISTIDINE KINASE CHEA"/>
    <property type="match status" value="1"/>
</dbReference>
<keyword evidence="17" id="KW-1185">Reference proteome</keyword>
<evidence type="ECO:0000256" key="9">
    <source>
        <dbReference type="ARBA" id="ARBA00022840"/>
    </source>
</evidence>
<dbReference type="Pfam" id="PF02518">
    <property type="entry name" value="HATPase_c"/>
    <property type="match status" value="1"/>
</dbReference>
<dbReference type="InterPro" id="IPR005467">
    <property type="entry name" value="His_kinase_dom"/>
</dbReference>
<dbReference type="RefSeq" id="WP_200464095.1">
    <property type="nucleotide sequence ID" value="NZ_JAENRR010000009.1"/>
</dbReference>
<dbReference type="CDD" id="cd00088">
    <property type="entry name" value="HPT"/>
    <property type="match status" value="1"/>
</dbReference>
<dbReference type="SMART" id="SM00260">
    <property type="entry name" value="CheW"/>
    <property type="match status" value="1"/>
</dbReference>
<dbReference type="EC" id="2.7.13.3" evidence="2"/>
<dbReference type="Gene3D" id="2.30.30.40">
    <property type="entry name" value="SH3 Domains"/>
    <property type="match status" value="1"/>
</dbReference>
<dbReference type="SUPFAM" id="SSF55874">
    <property type="entry name" value="ATPase domain of HSP90 chaperone/DNA topoisomerase II/histidine kinase"/>
    <property type="match status" value="1"/>
</dbReference>
<dbReference type="SUPFAM" id="SSF47226">
    <property type="entry name" value="Histidine-containing phosphotransfer domain, HPT domain"/>
    <property type="match status" value="1"/>
</dbReference>
<dbReference type="SMART" id="SM00387">
    <property type="entry name" value="HATPase_c"/>
    <property type="match status" value="1"/>
</dbReference>
<dbReference type="InterPro" id="IPR008207">
    <property type="entry name" value="Sig_transdc_His_kin_Hpt_dom"/>
</dbReference>
<dbReference type="Pfam" id="PF01584">
    <property type="entry name" value="CheW"/>
    <property type="match status" value="1"/>
</dbReference>
<evidence type="ECO:0000256" key="12">
    <source>
        <dbReference type="PROSITE-ProRule" id="PRU00110"/>
    </source>
</evidence>
<dbReference type="InterPro" id="IPR003594">
    <property type="entry name" value="HATPase_dom"/>
</dbReference>
<dbReference type="InterPro" id="IPR037006">
    <property type="entry name" value="CheA-like_homodim_sf"/>
</dbReference>
<keyword evidence="10" id="KW-0902">Two-component regulatory system</keyword>
<dbReference type="PANTHER" id="PTHR43395:SF10">
    <property type="entry name" value="CHEMOTAXIS PROTEIN CHEA"/>
    <property type="match status" value="1"/>
</dbReference>
<dbReference type="Pfam" id="PF02895">
    <property type="entry name" value="H-kinase_dim"/>
    <property type="match status" value="1"/>
</dbReference>
<evidence type="ECO:0000259" key="14">
    <source>
        <dbReference type="PROSITE" id="PS50851"/>
    </source>
</evidence>
<evidence type="ECO:0000256" key="5">
    <source>
        <dbReference type="ARBA" id="ARBA00022553"/>
    </source>
</evidence>
<dbReference type="EMBL" id="JAENRR010000009">
    <property type="protein sequence ID" value="MBK3516872.1"/>
    <property type="molecule type" value="Genomic_DNA"/>
</dbReference>
<dbReference type="InterPro" id="IPR036097">
    <property type="entry name" value="HisK_dim/P_sf"/>
</dbReference>
<dbReference type="Gene3D" id="1.10.287.560">
    <property type="entry name" value="Histidine kinase CheA-like, homodimeric domain"/>
    <property type="match status" value="1"/>
</dbReference>
<comment type="caution">
    <text evidence="16">The sequence shown here is derived from an EMBL/GenBank/DDBJ whole genome shotgun (WGS) entry which is preliminary data.</text>
</comment>
<dbReference type="Pfam" id="PF01627">
    <property type="entry name" value="Hpt"/>
    <property type="match status" value="1"/>
</dbReference>
<keyword evidence="6" id="KW-0808">Transferase</keyword>
<evidence type="ECO:0000256" key="4">
    <source>
        <dbReference type="ARBA" id="ARBA00022500"/>
    </source>
</evidence>
<dbReference type="InterPro" id="IPR036641">
    <property type="entry name" value="HPT_dom_sf"/>
</dbReference>
<protein>
    <recommendedName>
        <fullName evidence="3">Chemotaxis protein CheA</fullName>
        <ecNumber evidence="2">2.7.13.3</ecNumber>
    </recommendedName>
</protein>
<dbReference type="Gene3D" id="3.30.565.10">
    <property type="entry name" value="Histidine kinase-like ATPase, C-terminal domain"/>
    <property type="match status" value="1"/>
</dbReference>
<dbReference type="InterPro" id="IPR004105">
    <property type="entry name" value="CheA-like_dim"/>
</dbReference>
<dbReference type="PROSITE" id="PS50894">
    <property type="entry name" value="HPT"/>
    <property type="match status" value="1"/>
</dbReference>
<evidence type="ECO:0000256" key="10">
    <source>
        <dbReference type="ARBA" id="ARBA00023012"/>
    </source>
</evidence>
<evidence type="ECO:0000259" key="15">
    <source>
        <dbReference type="PROSITE" id="PS50894"/>
    </source>
</evidence>
<dbReference type="SMART" id="SM00073">
    <property type="entry name" value="HPT"/>
    <property type="match status" value="1"/>
</dbReference>
<dbReference type="Gene3D" id="1.20.120.160">
    <property type="entry name" value="HPT domain"/>
    <property type="match status" value="1"/>
</dbReference>
<feature type="domain" description="CheW-like" evidence="14">
    <location>
        <begin position="541"/>
        <end position="673"/>
    </location>
</feature>
<comment type="function">
    <text evidence="11">Involved in the transmission of sensory signals from the chemoreceptors to the flagellar motors. CheA is autophosphorylated; it can transfer its phosphate group to either CheB or CheY.</text>
</comment>
<dbReference type="InterPro" id="IPR051315">
    <property type="entry name" value="Bact_Chemotaxis_CheA"/>
</dbReference>
<dbReference type="InterPro" id="IPR004358">
    <property type="entry name" value="Sig_transdc_His_kin-like_C"/>
</dbReference>
<dbReference type="CDD" id="cd16916">
    <property type="entry name" value="HATPase_CheA-like"/>
    <property type="match status" value="1"/>
</dbReference>
<evidence type="ECO:0000256" key="7">
    <source>
        <dbReference type="ARBA" id="ARBA00022741"/>
    </source>
</evidence>
<feature type="domain" description="HPt" evidence="15">
    <location>
        <begin position="2"/>
        <end position="106"/>
    </location>
</feature>
<feature type="modified residue" description="Phosphohistidine" evidence="12">
    <location>
        <position position="49"/>
    </location>
</feature>
<dbReference type="SUPFAM" id="SSF50341">
    <property type="entry name" value="CheW-like"/>
    <property type="match status" value="1"/>
</dbReference>
<dbReference type="PROSITE" id="PS50109">
    <property type="entry name" value="HIS_KIN"/>
    <property type="match status" value="1"/>
</dbReference>
<keyword evidence="5 12" id="KW-0597">Phosphoprotein</keyword>
<dbReference type="SMART" id="SM01231">
    <property type="entry name" value="H-kinase_dim"/>
    <property type="match status" value="1"/>
</dbReference>
<evidence type="ECO:0000256" key="2">
    <source>
        <dbReference type="ARBA" id="ARBA00012438"/>
    </source>
</evidence>
<evidence type="ECO:0000313" key="17">
    <source>
        <dbReference type="Proteomes" id="UP000605676"/>
    </source>
</evidence>
<evidence type="ECO:0000256" key="3">
    <source>
        <dbReference type="ARBA" id="ARBA00021495"/>
    </source>
</evidence>
<gene>
    <name evidence="16" type="ORF">JIV24_05930</name>
</gene>
<dbReference type="SUPFAM" id="SSF47384">
    <property type="entry name" value="Homodimeric domain of signal transducing histidine kinase"/>
    <property type="match status" value="1"/>
</dbReference>
<feature type="domain" description="Histidine kinase" evidence="13">
    <location>
        <begin position="284"/>
        <end position="539"/>
    </location>
</feature>
<comment type="catalytic activity">
    <reaction evidence="1">
        <text>ATP + protein L-histidine = ADP + protein N-phospho-L-histidine.</text>
        <dbReference type="EC" id="2.7.13.3"/>
    </reaction>
</comment>
<organism evidence="16 17">
    <name type="scientific">Carboxylicivirga marina</name>
    <dbReference type="NCBI Taxonomy" id="2800988"/>
    <lineage>
        <taxon>Bacteria</taxon>
        <taxon>Pseudomonadati</taxon>
        <taxon>Bacteroidota</taxon>
        <taxon>Bacteroidia</taxon>
        <taxon>Marinilabiliales</taxon>
        <taxon>Marinilabiliaceae</taxon>
        <taxon>Carboxylicivirga</taxon>
    </lineage>
</organism>
<keyword evidence="4" id="KW-0145">Chemotaxis</keyword>